<feature type="compositionally biased region" description="Basic and acidic residues" evidence="2">
    <location>
        <begin position="177"/>
        <end position="192"/>
    </location>
</feature>
<dbReference type="Gene3D" id="3.90.70.10">
    <property type="entry name" value="Cysteine proteinases"/>
    <property type="match status" value="1"/>
</dbReference>
<dbReference type="InterPro" id="IPR025661">
    <property type="entry name" value="Pept_asp_AS"/>
</dbReference>
<evidence type="ECO:0000259" key="3">
    <source>
        <dbReference type="SMART" id="SM00645"/>
    </source>
</evidence>
<feature type="region of interest" description="Disordered" evidence="2">
    <location>
        <begin position="65"/>
        <end position="98"/>
    </location>
</feature>
<dbReference type="InterPro" id="IPR013128">
    <property type="entry name" value="Peptidase_C1A"/>
</dbReference>
<organism evidence="4">
    <name type="scientific">Ixodes ricinus</name>
    <name type="common">Common tick</name>
    <name type="synonym">Acarus ricinus</name>
    <dbReference type="NCBI Taxonomy" id="34613"/>
    <lineage>
        <taxon>Eukaryota</taxon>
        <taxon>Metazoa</taxon>
        <taxon>Ecdysozoa</taxon>
        <taxon>Arthropoda</taxon>
        <taxon>Chelicerata</taxon>
        <taxon>Arachnida</taxon>
        <taxon>Acari</taxon>
        <taxon>Parasitiformes</taxon>
        <taxon>Ixodida</taxon>
        <taxon>Ixodoidea</taxon>
        <taxon>Ixodidae</taxon>
        <taxon>Ixodinae</taxon>
        <taxon>Ixodes</taxon>
    </lineage>
</organism>
<dbReference type="GO" id="GO:0006508">
    <property type="term" value="P:proteolysis"/>
    <property type="evidence" value="ECO:0007669"/>
    <property type="project" value="InterPro"/>
</dbReference>
<dbReference type="InterPro" id="IPR038765">
    <property type="entry name" value="Papain-like_cys_pep_sf"/>
</dbReference>
<protein>
    <recommendedName>
        <fullName evidence="3">Peptidase C1A papain C-terminal domain-containing protein</fullName>
    </recommendedName>
</protein>
<dbReference type="Pfam" id="PF00112">
    <property type="entry name" value="Peptidase_C1"/>
    <property type="match status" value="1"/>
</dbReference>
<dbReference type="AlphaFoldDB" id="A0A0K8RJR4"/>
<dbReference type="EMBL" id="GADI01002467">
    <property type="protein sequence ID" value="JAA71341.1"/>
    <property type="molecule type" value="mRNA"/>
</dbReference>
<comment type="similarity">
    <text evidence="1">Belongs to the peptidase C1 family.</text>
</comment>
<accession>A0A0K8RJR4</accession>
<dbReference type="PANTHER" id="PTHR12411">
    <property type="entry name" value="CYSTEINE PROTEASE FAMILY C1-RELATED"/>
    <property type="match status" value="1"/>
</dbReference>
<evidence type="ECO:0000313" key="4">
    <source>
        <dbReference type="EMBL" id="JAA71341.1"/>
    </source>
</evidence>
<feature type="compositionally biased region" description="Basic residues" evidence="2">
    <location>
        <begin position="210"/>
        <end position="222"/>
    </location>
</feature>
<dbReference type="GO" id="GO:0008234">
    <property type="term" value="F:cysteine-type peptidase activity"/>
    <property type="evidence" value="ECO:0007669"/>
    <property type="project" value="InterPro"/>
</dbReference>
<dbReference type="SMART" id="SM00645">
    <property type="entry name" value="Pept_C1"/>
    <property type="match status" value="1"/>
</dbReference>
<sequence>MHLPPGDGIADSSGLRGQAVLGEARAHPTDQRRQLWMDSQQLLVLLRQAPGGRLSIQAWDLPTRATDGRDERAASQEARTTAGGLRRQGQVGRTGARHQRSARLRRVLGLLHDGGGRRPTVHPVQGSGQGGAVAPGLALLPQRGPQSHVPRRSRGQGMALPRQLWRRVRGLLPVRERVQQRQHHVQDREEARSHRRPQSVPRAAKTRSTSPRRHTGCRQMRKTSCKRSMQMALFKHSMLVKEDFFLYSSGVYKHTRLAHNLPPEYQKSDWHSVRILGWGVDRTQYRPQKYWLCANSWGSGWGENGYFRIVRGEDESQIESFVLAVWGRSYASYYRQNYGGYREQEGYSNELLS</sequence>
<evidence type="ECO:0000256" key="2">
    <source>
        <dbReference type="SAM" id="MobiDB-lite"/>
    </source>
</evidence>
<reference evidence="4" key="1">
    <citation type="submission" date="2012-12" db="EMBL/GenBank/DDBJ databases">
        <title>Identification and characterization of a phenylalanine ammonia-lyase gene family in Isatis indigotica Fort.</title>
        <authorList>
            <person name="Liu Q."/>
            <person name="Chen J."/>
            <person name="Zhou X."/>
            <person name="Di P."/>
            <person name="Xiao Y."/>
            <person name="Xuan H."/>
            <person name="Zhang L."/>
            <person name="Chen W."/>
        </authorList>
    </citation>
    <scope>NUCLEOTIDE SEQUENCE</scope>
    <source>
        <tissue evidence="4">Salivary gland</tissue>
    </source>
</reference>
<name>A0A0K8RJR4_IXORI</name>
<evidence type="ECO:0000256" key="1">
    <source>
        <dbReference type="ARBA" id="ARBA00008455"/>
    </source>
</evidence>
<dbReference type="SUPFAM" id="SSF54001">
    <property type="entry name" value="Cysteine proteinases"/>
    <property type="match status" value="1"/>
</dbReference>
<dbReference type="PROSITE" id="PS00640">
    <property type="entry name" value="THIOL_PROTEASE_ASN"/>
    <property type="match status" value="1"/>
</dbReference>
<feature type="region of interest" description="Disordered" evidence="2">
    <location>
        <begin position="177"/>
        <end position="222"/>
    </location>
</feature>
<proteinExistence type="evidence at transcript level"/>
<feature type="domain" description="Peptidase C1A papain C-terminal" evidence="3">
    <location>
        <begin position="72"/>
        <end position="326"/>
    </location>
</feature>
<feature type="region of interest" description="Disordered" evidence="2">
    <location>
        <begin position="112"/>
        <end position="131"/>
    </location>
</feature>
<dbReference type="InterPro" id="IPR000668">
    <property type="entry name" value="Peptidase_C1A_C"/>
</dbReference>